<evidence type="ECO:0000313" key="10">
    <source>
        <dbReference type="Proteomes" id="UP000663891"/>
    </source>
</evidence>
<dbReference type="Pfam" id="PF05705">
    <property type="entry name" value="DUF829"/>
    <property type="match status" value="1"/>
</dbReference>
<dbReference type="Proteomes" id="UP000663881">
    <property type="component" value="Unassembled WGS sequence"/>
</dbReference>
<keyword evidence="3" id="KW-1133">Transmembrane helix</keyword>
<keyword evidence="4" id="KW-0472">Membrane</keyword>
<dbReference type="AlphaFoldDB" id="A0A814YV67"/>
<dbReference type="PANTHER" id="PTHR12265:SF30">
    <property type="entry name" value="TRANSMEMBRANE PROTEIN 53"/>
    <property type="match status" value="1"/>
</dbReference>
<proteinExistence type="inferred from homology"/>
<dbReference type="EMBL" id="CAJOAY010000507">
    <property type="protein sequence ID" value="CAF3680755.1"/>
    <property type="molecule type" value="Genomic_DNA"/>
</dbReference>
<comment type="caution">
    <text evidence="7">The sequence shown here is derived from an EMBL/GenBank/DDBJ whole genome shotgun (WGS) entry which is preliminary data.</text>
</comment>
<evidence type="ECO:0000313" key="7">
    <source>
        <dbReference type="EMBL" id="CAF1234957.1"/>
    </source>
</evidence>
<keyword evidence="5" id="KW-0539">Nucleus</keyword>
<evidence type="ECO:0000256" key="2">
    <source>
        <dbReference type="ARBA" id="ARBA00022692"/>
    </source>
</evidence>
<evidence type="ECO:0000313" key="9">
    <source>
        <dbReference type="EMBL" id="CAF3680755.1"/>
    </source>
</evidence>
<gene>
    <name evidence="9" type="ORF">OKA104_LOCUS11104</name>
    <name evidence="8" type="ORF">OXD698_LOCUS3038</name>
    <name evidence="7" type="ORF">VCS650_LOCUS27461</name>
</gene>
<dbReference type="InterPro" id="IPR008547">
    <property type="entry name" value="DUF829_TMEM53"/>
</dbReference>
<dbReference type="OrthoDB" id="77878at2759"/>
<dbReference type="Proteomes" id="UP000663891">
    <property type="component" value="Unassembled WGS sequence"/>
</dbReference>
<dbReference type="EMBL" id="CAJNON010000386">
    <property type="protein sequence ID" value="CAF1234957.1"/>
    <property type="molecule type" value="Genomic_DNA"/>
</dbReference>
<accession>A0A814YV67</accession>
<evidence type="ECO:0000256" key="3">
    <source>
        <dbReference type="ARBA" id="ARBA00022989"/>
    </source>
</evidence>
<evidence type="ECO:0000256" key="4">
    <source>
        <dbReference type="ARBA" id="ARBA00023136"/>
    </source>
</evidence>
<organism evidence="7 10">
    <name type="scientific">Adineta steineri</name>
    <dbReference type="NCBI Taxonomy" id="433720"/>
    <lineage>
        <taxon>Eukaryota</taxon>
        <taxon>Metazoa</taxon>
        <taxon>Spiralia</taxon>
        <taxon>Gnathifera</taxon>
        <taxon>Rotifera</taxon>
        <taxon>Eurotatoria</taxon>
        <taxon>Bdelloidea</taxon>
        <taxon>Adinetida</taxon>
        <taxon>Adinetidae</taxon>
        <taxon>Adineta</taxon>
    </lineage>
</organism>
<dbReference type="InterPro" id="IPR029058">
    <property type="entry name" value="AB_hydrolase_fold"/>
</dbReference>
<name>A0A814YV67_9BILA</name>
<evidence type="ECO:0000256" key="6">
    <source>
        <dbReference type="ARBA" id="ARBA00034303"/>
    </source>
</evidence>
<dbReference type="Proteomes" id="UP000663844">
    <property type="component" value="Unassembled WGS sequence"/>
</dbReference>
<evidence type="ECO:0000256" key="1">
    <source>
        <dbReference type="ARBA" id="ARBA00007387"/>
    </source>
</evidence>
<dbReference type="GO" id="GO:0005640">
    <property type="term" value="C:nuclear outer membrane"/>
    <property type="evidence" value="ECO:0007669"/>
    <property type="project" value="UniProtKB-SubCell"/>
</dbReference>
<comment type="similarity">
    <text evidence="1">Belongs to the TMEM53 family.</text>
</comment>
<protein>
    <submittedName>
        <fullName evidence="7">Uncharacterized protein</fullName>
    </submittedName>
</protein>
<comment type="subcellular location">
    <subcellularLocation>
        <location evidence="6">Nucleus outer membrane</location>
        <topology evidence="6">Single-pass membrane protein</topology>
    </subcellularLocation>
</comment>
<dbReference type="EMBL" id="CAJOAZ010000105">
    <property type="protein sequence ID" value="CAF3532960.1"/>
    <property type="molecule type" value="Genomic_DNA"/>
</dbReference>
<evidence type="ECO:0000256" key="5">
    <source>
        <dbReference type="ARBA" id="ARBA00023242"/>
    </source>
</evidence>
<sequence>MFFILFIVIILGCILYKISDYYVRRYLGFNSIDHTPVYTPGSSHASVLVCVLGWGGCTRRHLRRILDFYSLHEIPTVSWINPMFNYIFGVDMKQIERILDFLIHENRDTKNIIIHLHSNNGALVWSHMLHTMKTNEHYNQLLINIKGVIFDSSPYTRLNSSSEWIIASAIGMSRPGVSIILNRAQYFHWLWTPFVTYYLSLRYFYRRYFSSDSSTSMDKILRIVNSTPKDVKQFYLYSNADRLIPHKVVEQYMAVQVDRGVNVTSHQFIGSGHVNHFRLHPVEYGKLILDFIVNIENDNASDK</sequence>
<evidence type="ECO:0000313" key="8">
    <source>
        <dbReference type="EMBL" id="CAF3532960.1"/>
    </source>
</evidence>
<dbReference type="PANTHER" id="PTHR12265">
    <property type="entry name" value="TRANSMEMBRANE PROTEIN 53"/>
    <property type="match status" value="1"/>
</dbReference>
<reference evidence="7" key="1">
    <citation type="submission" date="2021-02" db="EMBL/GenBank/DDBJ databases">
        <authorList>
            <person name="Nowell W R."/>
        </authorList>
    </citation>
    <scope>NUCLEOTIDE SEQUENCE</scope>
</reference>
<keyword evidence="2" id="KW-0812">Transmembrane</keyword>
<dbReference type="SUPFAM" id="SSF53474">
    <property type="entry name" value="alpha/beta-Hydrolases"/>
    <property type="match status" value="1"/>
</dbReference>